<dbReference type="PROSITE" id="PS51257">
    <property type="entry name" value="PROKAR_LIPOPROTEIN"/>
    <property type="match status" value="1"/>
</dbReference>
<dbReference type="AlphaFoldDB" id="A0A3R9Q3D0"/>
<evidence type="ECO:0000259" key="2">
    <source>
        <dbReference type="SMART" id="SM00909"/>
    </source>
</evidence>
<dbReference type="OrthoDB" id="1715058at2"/>
<accession>A0A3R9Q3D0</accession>
<protein>
    <submittedName>
        <fullName evidence="3">Sporulation protein</fullName>
    </submittedName>
</protein>
<dbReference type="Proteomes" id="UP000275076">
    <property type="component" value="Unassembled WGS sequence"/>
</dbReference>
<reference evidence="3 4" key="1">
    <citation type="submission" date="2018-10" db="EMBL/GenBank/DDBJ databases">
        <title>Draft genome sequence of Bacillus salarius IM0101, isolated from a hypersaline soil in Inner Mongolia, China.</title>
        <authorList>
            <person name="Yamprayoonswat W."/>
            <person name="Boonvisut S."/>
            <person name="Jumpathong W."/>
            <person name="Sittihan S."/>
            <person name="Ruangsuj P."/>
            <person name="Wanthongcharoen S."/>
            <person name="Thongpramul N."/>
            <person name="Pimmason S."/>
            <person name="Yu B."/>
            <person name="Yasawong M."/>
        </authorList>
    </citation>
    <scope>NUCLEOTIDE SEQUENCE [LARGE SCALE GENOMIC DNA]</scope>
    <source>
        <strain evidence="3 4">IM0101</strain>
    </source>
</reference>
<evidence type="ECO:0000313" key="3">
    <source>
        <dbReference type="EMBL" id="RSL32726.1"/>
    </source>
</evidence>
<comment type="caution">
    <text evidence="3">The sequence shown here is derived from an EMBL/GenBank/DDBJ whole genome shotgun (WGS) entry which is preliminary data.</text>
</comment>
<keyword evidence="4" id="KW-1185">Reference proteome</keyword>
<dbReference type="EMBL" id="RBVX01000013">
    <property type="protein sequence ID" value="RSL32726.1"/>
    <property type="molecule type" value="Genomic_DNA"/>
</dbReference>
<name>A0A3R9Q3D0_9BACI</name>
<evidence type="ECO:0000313" key="4">
    <source>
        <dbReference type="Proteomes" id="UP000275076"/>
    </source>
</evidence>
<proteinExistence type="predicted"/>
<feature type="domain" description="GerMN" evidence="2">
    <location>
        <begin position="110"/>
        <end position="199"/>
    </location>
</feature>
<dbReference type="Pfam" id="PF10646">
    <property type="entry name" value="Germane"/>
    <property type="match status" value="2"/>
</dbReference>
<feature type="compositionally biased region" description="Acidic residues" evidence="1">
    <location>
        <begin position="29"/>
        <end position="81"/>
    </location>
</feature>
<evidence type="ECO:0000256" key="1">
    <source>
        <dbReference type="SAM" id="MobiDB-lite"/>
    </source>
</evidence>
<dbReference type="InterPro" id="IPR019606">
    <property type="entry name" value="GerMN"/>
</dbReference>
<feature type="region of interest" description="Disordered" evidence="1">
    <location>
        <begin position="26"/>
        <end position="82"/>
    </location>
</feature>
<feature type="domain" description="GerMN" evidence="2">
    <location>
        <begin position="261"/>
        <end position="350"/>
    </location>
</feature>
<gene>
    <name evidence="3" type="ORF">D7Z54_14140</name>
</gene>
<organism evidence="3 4">
    <name type="scientific">Salibacterium salarium</name>
    <dbReference type="NCBI Taxonomy" id="284579"/>
    <lineage>
        <taxon>Bacteria</taxon>
        <taxon>Bacillati</taxon>
        <taxon>Bacillota</taxon>
        <taxon>Bacilli</taxon>
        <taxon>Bacillales</taxon>
        <taxon>Bacillaceae</taxon>
    </lineage>
</organism>
<sequence>MRTRWITGAAAFLIVPFVLQGCGFGNNEGSEDMDEPPEEVTEEIEWGELEGETEEGEETETEAELEEGSSEESSNDSAETETVERELYLLDEEGMVVPQTFELPKEEGVLNQSLEYLVSDGPLTSMLPNGFRAVLPAGTEVDVNLKEGTAITDFSTEFRDYDPKHEQAILQAVTWTLTQFENVDDVSLRINGYEQETMPVNNTPIGESYSRENGINLENGQVSDMTGSDSVTIYFLSQNQEDAYYVPVTRRVEGQEDGNMLEAAMDELAKGPAADSSLYDVFREGTSLANEVTMEGETASLLFNEGLLTEQEGTAIAEEALHAIALSATEVEGVQEVELNVEGVEDVVKVTGESIEPLARPALVNADIS</sequence>
<dbReference type="SMART" id="SM00909">
    <property type="entry name" value="Germane"/>
    <property type="match status" value="2"/>
</dbReference>